<keyword evidence="2" id="KW-1185">Reference proteome</keyword>
<organism evidence="1 2">
    <name type="scientific">Haematococcus lacustris</name>
    <name type="common">Green alga</name>
    <name type="synonym">Haematococcus pluvialis</name>
    <dbReference type="NCBI Taxonomy" id="44745"/>
    <lineage>
        <taxon>Eukaryota</taxon>
        <taxon>Viridiplantae</taxon>
        <taxon>Chlorophyta</taxon>
        <taxon>core chlorophytes</taxon>
        <taxon>Chlorophyceae</taxon>
        <taxon>CS clade</taxon>
        <taxon>Chlamydomonadales</taxon>
        <taxon>Haematococcaceae</taxon>
        <taxon>Haematococcus</taxon>
    </lineage>
</organism>
<accession>A0A6A0ACV9</accession>
<sequence length="169" mass="18310">MYLNDVEDTLNLLMHRAEVERLHAAYKASKAAPPAPGTFDASPACQHVRSILGDPLYDDPWSVRVGIGLDWVDLGGTSVGVIGLQVLDVPDAHRGKSDTWAILGVIMGGDKPTSMDGYLMPIFQDLQAALGDDPRGHMFLRYQGPNDGRPHAEPRLIPILISLFADTPA</sequence>
<evidence type="ECO:0000313" key="1">
    <source>
        <dbReference type="EMBL" id="GFH30690.1"/>
    </source>
</evidence>
<evidence type="ECO:0000313" key="2">
    <source>
        <dbReference type="Proteomes" id="UP000485058"/>
    </source>
</evidence>
<proteinExistence type="predicted"/>
<protein>
    <submittedName>
        <fullName evidence="1">Uncharacterized protein</fullName>
    </submittedName>
</protein>
<dbReference type="AlphaFoldDB" id="A0A6A0ACV9"/>
<comment type="caution">
    <text evidence="1">The sequence shown here is derived from an EMBL/GenBank/DDBJ whole genome shotgun (WGS) entry which is preliminary data.</text>
</comment>
<feature type="non-terminal residue" evidence="1">
    <location>
        <position position="1"/>
    </location>
</feature>
<gene>
    <name evidence="1" type="ORF">HaLaN_29584</name>
</gene>
<name>A0A6A0ACV9_HAELA</name>
<dbReference type="EMBL" id="BLLF01005069">
    <property type="protein sequence ID" value="GFH30690.1"/>
    <property type="molecule type" value="Genomic_DNA"/>
</dbReference>
<feature type="non-terminal residue" evidence="1">
    <location>
        <position position="169"/>
    </location>
</feature>
<dbReference type="Proteomes" id="UP000485058">
    <property type="component" value="Unassembled WGS sequence"/>
</dbReference>
<reference evidence="1 2" key="1">
    <citation type="submission" date="2020-02" db="EMBL/GenBank/DDBJ databases">
        <title>Draft genome sequence of Haematococcus lacustris strain NIES-144.</title>
        <authorList>
            <person name="Morimoto D."/>
            <person name="Nakagawa S."/>
            <person name="Yoshida T."/>
            <person name="Sawayama S."/>
        </authorList>
    </citation>
    <scope>NUCLEOTIDE SEQUENCE [LARGE SCALE GENOMIC DNA]</scope>
    <source>
        <strain evidence="1 2">NIES-144</strain>
    </source>
</reference>